<evidence type="ECO:0000256" key="2">
    <source>
        <dbReference type="ARBA" id="ARBA00022448"/>
    </source>
</evidence>
<evidence type="ECO:0000256" key="3">
    <source>
        <dbReference type="ARBA" id="ARBA00022729"/>
    </source>
</evidence>
<dbReference type="PANTHER" id="PTHR30061:SF50">
    <property type="entry name" value="MALTOSE_MALTODEXTRIN-BINDING PERIPLASMIC PROTEIN"/>
    <property type="match status" value="1"/>
</dbReference>
<dbReference type="GO" id="GO:0042956">
    <property type="term" value="P:maltodextrin transmembrane transport"/>
    <property type="evidence" value="ECO:0007669"/>
    <property type="project" value="TreeGrafter"/>
</dbReference>
<comment type="similarity">
    <text evidence="1">Belongs to the bacterial solute-binding protein 1 family.</text>
</comment>
<keyword evidence="2" id="KW-0813">Transport</keyword>
<dbReference type="EMBL" id="FMKA01000020">
    <property type="protein sequence ID" value="SCP98385.1"/>
    <property type="molecule type" value="Genomic_DNA"/>
</dbReference>
<organism evidence="6 7">
    <name type="scientific">Anaerobium acetethylicum</name>
    <dbReference type="NCBI Taxonomy" id="1619234"/>
    <lineage>
        <taxon>Bacteria</taxon>
        <taxon>Bacillati</taxon>
        <taxon>Bacillota</taxon>
        <taxon>Clostridia</taxon>
        <taxon>Lachnospirales</taxon>
        <taxon>Lachnospiraceae</taxon>
        <taxon>Anaerobium</taxon>
    </lineage>
</organism>
<feature type="signal peptide" evidence="5">
    <location>
        <begin position="1"/>
        <end position="21"/>
    </location>
</feature>
<dbReference type="AlphaFoldDB" id="A0A1D3TW28"/>
<proteinExistence type="inferred from homology"/>
<dbReference type="PROSITE" id="PS51257">
    <property type="entry name" value="PROKAR_LIPOPROTEIN"/>
    <property type="match status" value="1"/>
</dbReference>
<accession>A0A1D3TW28</accession>
<dbReference type="CDD" id="cd14748">
    <property type="entry name" value="PBP2_UgpB"/>
    <property type="match status" value="1"/>
</dbReference>
<dbReference type="InterPro" id="IPR006059">
    <property type="entry name" value="SBP"/>
</dbReference>
<dbReference type="GO" id="GO:0055052">
    <property type="term" value="C:ATP-binding cassette (ABC) transporter complex, substrate-binding subunit-containing"/>
    <property type="evidence" value="ECO:0007669"/>
    <property type="project" value="TreeGrafter"/>
</dbReference>
<dbReference type="Gene3D" id="3.40.190.10">
    <property type="entry name" value="Periplasmic binding protein-like II"/>
    <property type="match status" value="2"/>
</dbReference>
<gene>
    <name evidence="6" type="ORF">SAMN05421730_10207</name>
</gene>
<keyword evidence="7" id="KW-1185">Reference proteome</keyword>
<dbReference type="Proteomes" id="UP000199315">
    <property type="component" value="Unassembled WGS sequence"/>
</dbReference>
<dbReference type="PANTHER" id="PTHR30061">
    <property type="entry name" value="MALTOSE-BINDING PERIPLASMIC PROTEIN"/>
    <property type="match status" value="1"/>
</dbReference>
<dbReference type="SUPFAM" id="SSF53850">
    <property type="entry name" value="Periplasmic binding protein-like II"/>
    <property type="match status" value="1"/>
</dbReference>
<evidence type="ECO:0000313" key="6">
    <source>
        <dbReference type="EMBL" id="SCP98385.1"/>
    </source>
</evidence>
<reference evidence="6 7" key="1">
    <citation type="submission" date="2016-09" db="EMBL/GenBank/DDBJ databases">
        <authorList>
            <person name="Capua I."/>
            <person name="De Benedictis P."/>
            <person name="Joannis T."/>
            <person name="Lombin L.H."/>
            <person name="Cattoli G."/>
        </authorList>
    </citation>
    <scope>NUCLEOTIDE SEQUENCE [LARGE SCALE GENOMIC DNA]</scope>
    <source>
        <strain evidence="6 7">GluBS11</strain>
    </source>
</reference>
<evidence type="ECO:0000256" key="5">
    <source>
        <dbReference type="SAM" id="SignalP"/>
    </source>
</evidence>
<sequence>MKKKILSLTMAAVLAVGTLVGCGSSSSGSKEESTTTEKTEDLSEASGDKITLQLWHYFTSADLDDFEKVIADYNASQDNVEVVSTYVAREDLMNQYTMGAISGELPDIGMIDSPDMASYIQMGVYENIQDLCDEWGEVDNFYKGPLNSCTGTDGNLYGLPHNTNSISLFYNKDLLDAAGCEVPETWDELEEVAAKVTTSDTYGLSICARGDEEGTFQFIPWLYSAGGSIDNINSTESVSALTYLTDMVNNGYMSKEVINWTQNDAKDNFVAGKCAMMINGPWQVPEVEKATFNWGVALLPKDKEFASCMGGENFGVCAGTEYKEEAFNFLTYMLSKDVSAEFCKTAGKFPTRGDAMDILETSWAEDSPYRVFAEEMNYTVARGPHAEWPTISEAVYTAYQAAYIGDKTPQEALDEAAEKIASVWKQ</sequence>
<feature type="chain" id="PRO_5038937432" evidence="5">
    <location>
        <begin position="22"/>
        <end position="426"/>
    </location>
</feature>
<feature type="region of interest" description="Disordered" evidence="4">
    <location>
        <begin position="21"/>
        <end position="44"/>
    </location>
</feature>
<dbReference type="GO" id="GO:1901982">
    <property type="term" value="F:maltose binding"/>
    <property type="evidence" value="ECO:0007669"/>
    <property type="project" value="TreeGrafter"/>
</dbReference>
<feature type="compositionally biased region" description="Basic and acidic residues" evidence="4">
    <location>
        <begin position="29"/>
        <end position="41"/>
    </location>
</feature>
<dbReference type="GO" id="GO:0015768">
    <property type="term" value="P:maltose transport"/>
    <property type="evidence" value="ECO:0007669"/>
    <property type="project" value="TreeGrafter"/>
</dbReference>
<evidence type="ECO:0000256" key="4">
    <source>
        <dbReference type="SAM" id="MobiDB-lite"/>
    </source>
</evidence>
<protein>
    <submittedName>
        <fullName evidence="6">Multiple sugar transport system substrate-binding protein</fullName>
    </submittedName>
</protein>
<keyword evidence="3 5" id="KW-0732">Signal</keyword>
<name>A0A1D3TW28_9FIRM</name>
<evidence type="ECO:0000256" key="1">
    <source>
        <dbReference type="ARBA" id="ARBA00008520"/>
    </source>
</evidence>
<dbReference type="STRING" id="1619234.SAMN05421730_10207"/>
<keyword evidence="6" id="KW-0762">Sugar transport</keyword>
<dbReference type="RefSeq" id="WP_091235364.1">
    <property type="nucleotide sequence ID" value="NZ_FMKA01000020.1"/>
</dbReference>
<dbReference type="OrthoDB" id="362670at2"/>
<dbReference type="Pfam" id="PF13416">
    <property type="entry name" value="SBP_bac_8"/>
    <property type="match status" value="1"/>
</dbReference>
<evidence type="ECO:0000313" key="7">
    <source>
        <dbReference type="Proteomes" id="UP000199315"/>
    </source>
</evidence>